<dbReference type="GO" id="GO:0003989">
    <property type="term" value="F:acetyl-CoA carboxylase activity"/>
    <property type="evidence" value="ECO:0007669"/>
    <property type="project" value="InterPro"/>
</dbReference>
<dbReference type="GO" id="GO:0004658">
    <property type="term" value="F:propionyl-CoA carboxylase activity"/>
    <property type="evidence" value="ECO:0007669"/>
    <property type="project" value="InterPro"/>
</dbReference>
<sequence>MSAIRVVHGAPDDSELAALVAVLQAIRATRPPEPPRPSAWGDPGWRAREPRAAAGAWRMSGLPH</sequence>
<reference evidence="1 2" key="1">
    <citation type="submission" date="2019-09" db="EMBL/GenBank/DDBJ databases">
        <authorList>
            <person name="Leyn A S."/>
        </authorList>
    </citation>
    <scope>NUCLEOTIDE SEQUENCE [LARGE SCALE GENOMIC DNA]</scope>
    <source>
        <strain evidence="1">AA231_1</strain>
    </source>
</reference>
<dbReference type="AlphaFoldDB" id="A0A6I8LUI1"/>
<dbReference type="InterPro" id="IPR032716">
    <property type="entry name" value="ACC_epsilon"/>
</dbReference>
<dbReference type="Proteomes" id="UP000399805">
    <property type="component" value="Unassembled WGS sequence"/>
</dbReference>
<evidence type="ECO:0000313" key="2">
    <source>
        <dbReference type="Proteomes" id="UP000399805"/>
    </source>
</evidence>
<dbReference type="Pfam" id="PF13822">
    <property type="entry name" value="ACC_epsilon"/>
    <property type="match status" value="1"/>
</dbReference>
<evidence type="ECO:0000313" key="1">
    <source>
        <dbReference type="EMBL" id="VVJ20393.1"/>
    </source>
</evidence>
<dbReference type="EMBL" id="CABVGP010000002">
    <property type="protein sequence ID" value="VVJ20393.1"/>
    <property type="molecule type" value="Genomic_DNA"/>
</dbReference>
<keyword evidence="2" id="KW-1185">Reference proteome</keyword>
<gene>
    <name evidence="1" type="ORF">AA23TX_05414</name>
</gene>
<evidence type="ECO:0008006" key="3">
    <source>
        <dbReference type="Google" id="ProtNLM"/>
    </source>
</evidence>
<protein>
    <recommendedName>
        <fullName evidence="3">Acyl-CoA carboxylase subunit epsilon</fullName>
    </recommendedName>
</protein>
<accession>A0A6I8LUI1</accession>
<dbReference type="RefSeq" id="WP_155545510.1">
    <property type="nucleotide sequence ID" value="NZ_CABVGP010000002.1"/>
</dbReference>
<name>A0A6I8LUI1_9PSEU</name>
<organism evidence="1 2">
    <name type="scientific">Amycolatopsis camponoti</name>
    <dbReference type="NCBI Taxonomy" id="2606593"/>
    <lineage>
        <taxon>Bacteria</taxon>
        <taxon>Bacillati</taxon>
        <taxon>Actinomycetota</taxon>
        <taxon>Actinomycetes</taxon>
        <taxon>Pseudonocardiales</taxon>
        <taxon>Pseudonocardiaceae</taxon>
        <taxon>Amycolatopsis</taxon>
    </lineage>
</organism>
<proteinExistence type="predicted"/>